<dbReference type="InterPro" id="IPR024078">
    <property type="entry name" value="LmbE-like_dom_sf"/>
</dbReference>
<keyword evidence="2" id="KW-1185">Reference proteome</keyword>
<accession>A0A1C4YR77</accession>
<sequence length="114" mass="12086">MTGPQGEPLEALPEDWTRGLAVVAHPDDLEFGVAAAGRATLDAVRDAGNRWVPPEQLTDGGQPWNGVRQVWAAASPKSRHGVHVTATFDRGLAALRGHGAYLSGLAEVFHLDLS</sequence>
<protein>
    <recommendedName>
        <fullName evidence="3">GlcNAc-PI de-N-acetylase</fullName>
    </recommendedName>
</protein>
<dbReference type="RefSeq" id="WP_245670040.1">
    <property type="nucleotide sequence ID" value="NZ_FMCX01000004.1"/>
</dbReference>
<evidence type="ECO:0008006" key="3">
    <source>
        <dbReference type="Google" id="ProtNLM"/>
    </source>
</evidence>
<dbReference type="AlphaFoldDB" id="A0A1C4YR77"/>
<proteinExistence type="predicted"/>
<organism evidence="1 2">
    <name type="scientific">Micromonospora mirobrigensis</name>
    <dbReference type="NCBI Taxonomy" id="262898"/>
    <lineage>
        <taxon>Bacteria</taxon>
        <taxon>Bacillati</taxon>
        <taxon>Actinomycetota</taxon>
        <taxon>Actinomycetes</taxon>
        <taxon>Micromonosporales</taxon>
        <taxon>Micromonosporaceae</taxon>
        <taxon>Micromonospora</taxon>
    </lineage>
</organism>
<name>A0A1C4YR77_9ACTN</name>
<evidence type="ECO:0000313" key="1">
    <source>
        <dbReference type="EMBL" id="SCF23176.1"/>
    </source>
</evidence>
<dbReference type="Gene3D" id="3.40.50.10320">
    <property type="entry name" value="LmbE-like"/>
    <property type="match status" value="1"/>
</dbReference>
<reference evidence="2" key="1">
    <citation type="submission" date="2016-06" db="EMBL/GenBank/DDBJ databases">
        <authorList>
            <person name="Varghese N."/>
            <person name="Submissions Spin"/>
        </authorList>
    </citation>
    <scope>NUCLEOTIDE SEQUENCE [LARGE SCALE GENOMIC DNA]</scope>
    <source>
        <strain evidence="2">DSM 44830</strain>
    </source>
</reference>
<dbReference type="EMBL" id="FMCX01000004">
    <property type="protein sequence ID" value="SCF23176.1"/>
    <property type="molecule type" value="Genomic_DNA"/>
</dbReference>
<gene>
    <name evidence="1" type="ORF">GA0070564_104302</name>
</gene>
<dbReference type="Proteomes" id="UP000199504">
    <property type="component" value="Unassembled WGS sequence"/>
</dbReference>
<evidence type="ECO:0000313" key="2">
    <source>
        <dbReference type="Proteomes" id="UP000199504"/>
    </source>
</evidence>
<dbReference type="STRING" id="262898.GA0070564_104302"/>